<dbReference type="EMBL" id="LUUH01000074">
    <property type="protein sequence ID" value="OAI00917.1"/>
    <property type="molecule type" value="Genomic_DNA"/>
</dbReference>
<evidence type="ECO:0000259" key="8">
    <source>
        <dbReference type="PROSITE" id="PS50109"/>
    </source>
</evidence>
<feature type="transmembrane region" description="Helical" evidence="7">
    <location>
        <begin position="156"/>
        <end position="175"/>
    </location>
</feature>
<evidence type="ECO:0000256" key="7">
    <source>
        <dbReference type="SAM" id="Phobius"/>
    </source>
</evidence>
<dbReference type="InterPro" id="IPR005467">
    <property type="entry name" value="His_kinase_dom"/>
</dbReference>
<evidence type="ECO:0000256" key="3">
    <source>
        <dbReference type="ARBA" id="ARBA00012438"/>
    </source>
</evidence>
<dbReference type="Proteomes" id="UP000077763">
    <property type="component" value="Unassembled WGS sequence"/>
</dbReference>
<dbReference type="CDD" id="cd00082">
    <property type="entry name" value="HisKA"/>
    <property type="match status" value="1"/>
</dbReference>
<dbReference type="Pfam" id="PF02518">
    <property type="entry name" value="HATPase_c"/>
    <property type="match status" value="1"/>
</dbReference>
<dbReference type="GO" id="GO:0009927">
    <property type="term" value="F:histidine phosphotransfer kinase activity"/>
    <property type="evidence" value="ECO:0007669"/>
    <property type="project" value="TreeGrafter"/>
</dbReference>
<dbReference type="PROSITE" id="PS50885">
    <property type="entry name" value="HAMP"/>
    <property type="match status" value="1"/>
</dbReference>
<dbReference type="GO" id="GO:0000155">
    <property type="term" value="F:phosphorelay sensor kinase activity"/>
    <property type="evidence" value="ECO:0007669"/>
    <property type="project" value="InterPro"/>
</dbReference>
<dbReference type="InterPro" id="IPR003661">
    <property type="entry name" value="HisK_dim/P_dom"/>
</dbReference>
<comment type="caution">
    <text evidence="10">The sequence shown here is derived from an EMBL/GenBank/DDBJ whole genome shotgun (WGS) entry which is preliminary data.</text>
</comment>
<sequence>MKYFGRLNLQQRFNWLIFITIVFVSCLLIGLMYQLMSKYSNDYTNHYWREHTKTFADSALYSVIIGSTSQSETIVHSFAADNNVLMASIYNAQHELLASSGDAIGCDRSTADFLSSDSTDTADYWCFYSPIYHEKYLGYVELVISKAEYKAVLRNLLSGSVLIILFFSCCIFLIVQRLSRLFTSTLLEMAAVLKKVSQGDRGDRVYFSGSAEIDNMRVTLNEMLSSIELTETELEKSVEDRTSALKIALESSETANIYKDQIMSMVSHEMKTPLHAISGYLQLLAERLPAEPEHDENRLLHSKALLRVNDLNNLIDNILLHAKLEADRYEISFSSINVASLMSACADNAASLLHRNDNRLELDGPDAILLTDGEVLRHVVNNVLSNACKFTLNGHISLSWRVSSTFLVVDVSDTGCGIPVEFHSNIFDAWWQVDMSLGRKYGGHGLGLAITKQFVNRLGGEISVVSNNPQGSIFTIRVPIGLF</sequence>
<dbReference type="SMART" id="SM00388">
    <property type="entry name" value="HisKA"/>
    <property type="match status" value="1"/>
</dbReference>
<feature type="domain" description="HAMP" evidence="9">
    <location>
        <begin position="180"/>
        <end position="232"/>
    </location>
</feature>
<dbReference type="InterPro" id="IPR036097">
    <property type="entry name" value="HisK_dim/P_sf"/>
</dbReference>
<dbReference type="Gene3D" id="3.30.565.10">
    <property type="entry name" value="Histidine kinase-like ATPase, C-terminal domain"/>
    <property type="match status" value="1"/>
</dbReference>
<dbReference type="Gene3D" id="1.10.287.130">
    <property type="match status" value="1"/>
</dbReference>
<organism evidence="10 11">
    <name type="scientific">Methylomonas methanica</name>
    <dbReference type="NCBI Taxonomy" id="421"/>
    <lineage>
        <taxon>Bacteria</taxon>
        <taxon>Pseudomonadati</taxon>
        <taxon>Pseudomonadota</taxon>
        <taxon>Gammaproteobacteria</taxon>
        <taxon>Methylococcales</taxon>
        <taxon>Methylococcaceae</taxon>
        <taxon>Methylomonas</taxon>
    </lineage>
</organism>
<keyword evidence="7" id="KW-1133">Transmembrane helix</keyword>
<dbReference type="SUPFAM" id="SSF47384">
    <property type="entry name" value="Homodimeric domain of signal transducing histidine kinase"/>
    <property type="match status" value="1"/>
</dbReference>
<keyword evidence="6" id="KW-0418">Kinase</keyword>
<evidence type="ECO:0000256" key="1">
    <source>
        <dbReference type="ARBA" id="ARBA00000085"/>
    </source>
</evidence>
<keyword evidence="4" id="KW-0597">Phosphoprotein</keyword>
<dbReference type="InterPro" id="IPR003660">
    <property type="entry name" value="HAMP_dom"/>
</dbReference>
<dbReference type="PROSITE" id="PS51257">
    <property type="entry name" value="PROKAR_LIPOPROTEIN"/>
    <property type="match status" value="1"/>
</dbReference>
<proteinExistence type="predicted"/>
<accession>A0A177M5B9</accession>
<dbReference type="PROSITE" id="PS50109">
    <property type="entry name" value="HIS_KIN"/>
    <property type="match status" value="1"/>
</dbReference>
<comment type="catalytic activity">
    <reaction evidence="1">
        <text>ATP + protein L-histidine = ADP + protein N-phospho-L-histidine.</text>
        <dbReference type="EC" id="2.7.13.3"/>
    </reaction>
</comment>
<gene>
    <name evidence="10" type="ORF">A1353_19100</name>
</gene>
<evidence type="ECO:0000256" key="4">
    <source>
        <dbReference type="ARBA" id="ARBA00022553"/>
    </source>
</evidence>
<dbReference type="SUPFAM" id="SSF55874">
    <property type="entry name" value="ATPase domain of HSP90 chaperone/DNA topoisomerase II/histidine kinase"/>
    <property type="match status" value="1"/>
</dbReference>
<dbReference type="InterPro" id="IPR003594">
    <property type="entry name" value="HATPase_dom"/>
</dbReference>
<dbReference type="SMART" id="SM00387">
    <property type="entry name" value="HATPase_c"/>
    <property type="match status" value="1"/>
</dbReference>
<evidence type="ECO:0000259" key="9">
    <source>
        <dbReference type="PROSITE" id="PS50885"/>
    </source>
</evidence>
<evidence type="ECO:0000256" key="5">
    <source>
        <dbReference type="ARBA" id="ARBA00022679"/>
    </source>
</evidence>
<dbReference type="PANTHER" id="PTHR43047:SF72">
    <property type="entry name" value="OSMOSENSING HISTIDINE PROTEIN KINASE SLN1"/>
    <property type="match status" value="1"/>
</dbReference>
<dbReference type="PRINTS" id="PR00344">
    <property type="entry name" value="BCTRLSENSOR"/>
</dbReference>
<keyword evidence="7" id="KW-0472">Membrane</keyword>
<dbReference type="RefSeq" id="WP_064037752.1">
    <property type="nucleotide sequence ID" value="NZ_LUUH01000074.1"/>
</dbReference>
<feature type="domain" description="Histidine kinase" evidence="8">
    <location>
        <begin position="265"/>
        <end position="482"/>
    </location>
</feature>
<evidence type="ECO:0000256" key="2">
    <source>
        <dbReference type="ARBA" id="ARBA00004370"/>
    </source>
</evidence>
<dbReference type="SMART" id="SM00304">
    <property type="entry name" value="HAMP"/>
    <property type="match status" value="1"/>
</dbReference>
<evidence type="ECO:0000313" key="10">
    <source>
        <dbReference type="EMBL" id="OAI00917.1"/>
    </source>
</evidence>
<keyword evidence="5" id="KW-0808">Transferase</keyword>
<evidence type="ECO:0000313" key="11">
    <source>
        <dbReference type="Proteomes" id="UP000077763"/>
    </source>
</evidence>
<dbReference type="InterPro" id="IPR004358">
    <property type="entry name" value="Sig_transdc_His_kin-like_C"/>
</dbReference>
<dbReference type="EC" id="2.7.13.3" evidence="3"/>
<protein>
    <recommendedName>
        <fullName evidence="3">histidine kinase</fullName>
        <ecNumber evidence="3">2.7.13.3</ecNumber>
    </recommendedName>
</protein>
<dbReference type="PANTHER" id="PTHR43047">
    <property type="entry name" value="TWO-COMPONENT HISTIDINE PROTEIN KINASE"/>
    <property type="match status" value="1"/>
</dbReference>
<keyword evidence="7" id="KW-0812">Transmembrane</keyword>
<name>A0A177M5B9_METMH</name>
<evidence type="ECO:0000256" key="6">
    <source>
        <dbReference type="ARBA" id="ARBA00022777"/>
    </source>
</evidence>
<dbReference type="Pfam" id="PF00512">
    <property type="entry name" value="HisKA"/>
    <property type="match status" value="1"/>
</dbReference>
<dbReference type="Gene3D" id="6.10.340.10">
    <property type="match status" value="1"/>
</dbReference>
<comment type="subcellular location">
    <subcellularLocation>
        <location evidence="2">Membrane</location>
    </subcellularLocation>
</comment>
<dbReference type="GO" id="GO:0005886">
    <property type="term" value="C:plasma membrane"/>
    <property type="evidence" value="ECO:0007669"/>
    <property type="project" value="TreeGrafter"/>
</dbReference>
<dbReference type="AlphaFoldDB" id="A0A177M5B9"/>
<reference evidence="10 11" key="1">
    <citation type="submission" date="2016-03" db="EMBL/GenBank/DDBJ databases">
        <authorList>
            <person name="Ploux O."/>
        </authorList>
    </citation>
    <scope>NUCLEOTIDE SEQUENCE [LARGE SCALE GENOMIC DNA]</scope>
    <source>
        <strain evidence="10 11">R-45371</strain>
    </source>
</reference>
<dbReference type="InterPro" id="IPR036890">
    <property type="entry name" value="HATPase_C_sf"/>
</dbReference>
<feature type="transmembrane region" description="Helical" evidence="7">
    <location>
        <begin position="12"/>
        <end position="33"/>
    </location>
</feature>